<organism evidence="1">
    <name type="scientific">marine sediment metagenome</name>
    <dbReference type="NCBI Taxonomy" id="412755"/>
    <lineage>
        <taxon>unclassified sequences</taxon>
        <taxon>metagenomes</taxon>
        <taxon>ecological metagenomes</taxon>
    </lineage>
</organism>
<proteinExistence type="predicted"/>
<dbReference type="EMBL" id="LAZR01000587">
    <property type="protein sequence ID" value="KKN63531.1"/>
    <property type="molecule type" value="Genomic_DNA"/>
</dbReference>
<evidence type="ECO:0000313" key="1">
    <source>
        <dbReference type="EMBL" id="KKN63531.1"/>
    </source>
</evidence>
<protein>
    <submittedName>
        <fullName evidence="1">Uncharacterized protein</fullName>
    </submittedName>
</protein>
<comment type="caution">
    <text evidence="1">The sequence shown here is derived from an EMBL/GenBank/DDBJ whole genome shotgun (WGS) entry which is preliminary data.</text>
</comment>
<gene>
    <name evidence="1" type="ORF">LCGC14_0501210</name>
</gene>
<name>A0A0F9UQU5_9ZZZZ</name>
<sequence length="75" mass="8798">MNAEKRSQIARIILDAFFECPTPSNWREARVFFVKGHKIWTIAFRLQKLKVFEVPNAQTIEILKKITDGYTIQTT</sequence>
<dbReference type="AlphaFoldDB" id="A0A0F9UQU5"/>
<accession>A0A0F9UQU5</accession>
<reference evidence="1" key="1">
    <citation type="journal article" date="2015" name="Nature">
        <title>Complex archaea that bridge the gap between prokaryotes and eukaryotes.</title>
        <authorList>
            <person name="Spang A."/>
            <person name="Saw J.H."/>
            <person name="Jorgensen S.L."/>
            <person name="Zaremba-Niedzwiedzka K."/>
            <person name="Martijn J."/>
            <person name="Lind A.E."/>
            <person name="van Eijk R."/>
            <person name="Schleper C."/>
            <person name="Guy L."/>
            <person name="Ettema T.J."/>
        </authorList>
    </citation>
    <scope>NUCLEOTIDE SEQUENCE</scope>
</reference>